<accession>A0AAE3M3L8</accession>
<name>A0AAE3M3L8_9BACT</name>
<keyword evidence="3" id="KW-1185">Reference proteome</keyword>
<evidence type="ECO:0000313" key="2">
    <source>
        <dbReference type="EMBL" id="MCW3786458.1"/>
    </source>
</evidence>
<dbReference type="InterPro" id="IPR015797">
    <property type="entry name" value="NUDIX_hydrolase-like_dom_sf"/>
</dbReference>
<reference evidence="2" key="1">
    <citation type="submission" date="2022-10" db="EMBL/GenBank/DDBJ databases">
        <authorList>
            <person name="Yu W.X."/>
        </authorList>
    </citation>
    <scope>NUCLEOTIDE SEQUENCE</scope>
    <source>
        <strain evidence="2">AAT</strain>
    </source>
</reference>
<dbReference type="AlphaFoldDB" id="A0AAE3M3L8"/>
<dbReference type="Pfam" id="PF21906">
    <property type="entry name" value="WHD_NrtR"/>
    <property type="match status" value="1"/>
</dbReference>
<protein>
    <submittedName>
        <fullName evidence="2">NUDIX domain-containing protein</fullName>
    </submittedName>
</protein>
<dbReference type="PANTHER" id="PTHR43736">
    <property type="entry name" value="ADP-RIBOSE PYROPHOSPHATASE"/>
    <property type="match status" value="1"/>
</dbReference>
<proteinExistence type="predicted"/>
<dbReference type="PANTHER" id="PTHR43736:SF4">
    <property type="entry name" value="SLR1690 PROTEIN"/>
    <property type="match status" value="1"/>
</dbReference>
<dbReference type="SUPFAM" id="SSF55811">
    <property type="entry name" value="Nudix"/>
    <property type="match status" value="1"/>
</dbReference>
<dbReference type="RefSeq" id="WP_301190022.1">
    <property type="nucleotide sequence ID" value="NZ_JAPDPJ010000014.1"/>
</dbReference>
<dbReference type="CDD" id="cd18873">
    <property type="entry name" value="NUDIX_NadM_like"/>
    <property type="match status" value="1"/>
</dbReference>
<dbReference type="Gene3D" id="1.10.10.10">
    <property type="entry name" value="Winged helix-like DNA-binding domain superfamily/Winged helix DNA-binding domain"/>
    <property type="match status" value="1"/>
</dbReference>
<evidence type="ECO:0000259" key="1">
    <source>
        <dbReference type="PROSITE" id="PS51462"/>
    </source>
</evidence>
<feature type="domain" description="Nudix hydrolase" evidence="1">
    <location>
        <begin position="23"/>
        <end position="164"/>
    </location>
</feature>
<dbReference type="InterPro" id="IPR000086">
    <property type="entry name" value="NUDIX_hydrolase_dom"/>
</dbReference>
<dbReference type="SUPFAM" id="SSF46785">
    <property type="entry name" value="Winged helix' DNA-binding domain"/>
    <property type="match status" value="1"/>
</dbReference>
<dbReference type="InterPro" id="IPR054105">
    <property type="entry name" value="WHD_NrtR"/>
</dbReference>
<gene>
    <name evidence="2" type="ORF">OM075_08260</name>
</gene>
<dbReference type="InterPro" id="IPR036390">
    <property type="entry name" value="WH_DNA-bd_sf"/>
</dbReference>
<organism evidence="2 3">
    <name type="scientific">Plebeiibacterium sediminum</name>
    <dbReference type="NCBI Taxonomy" id="2992112"/>
    <lineage>
        <taxon>Bacteria</taxon>
        <taxon>Pseudomonadati</taxon>
        <taxon>Bacteroidota</taxon>
        <taxon>Bacteroidia</taxon>
        <taxon>Marinilabiliales</taxon>
        <taxon>Marinilabiliaceae</taxon>
        <taxon>Plebeiibacterium</taxon>
    </lineage>
</organism>
<dbReference type="EMBL" id="JAPDPJ010000014">
    <property type="protein sequence ID" value="MCW3786458.1"/>
    <property type="molecule type" value="Genomic_DNA"/>
</dbReference>
<sequence length="252" mass="29548">MAAEIEINRNLIEISPIFKKEYLPSISVDCIVFGFHDGNLKILLVRLIHSKTWSLPGGYIKKDEDLEKGASRILKERTGAENIFLNQFKTFGKVNRSEQYFKDYPDDMWHKQRFLSVAYYALTNYSLVQPEIDGFSDACEWKDINDLPDLMMDHQEMLNEALLQLRRDLNYKPIGLNLLPEKFTMPELQKLYEVILDKELNRGNFFRKMKRYNILTKLNETRKGGAHKAPDLYSFNIDTYNSALENGFQEGW</sequence>
<evidence type="ECO:0000313" key="3">
    <source>
        <dbReference type="Proteomes" id="UP001209229"/>
    </source>
</evidence>
<dbReference type="Pfam" id="PF00293">
    <property type="entry name" value="NUDIX"/>
    <property type="match status" value="1"/>
</dbReference>
<dbReference type="InterPro" id="IPR036388">
    <property type="entry name" value="WH-like_DNA-bd_sf"/>
</dbReference>
<comment type="caution">
    <text evidence="2">The sequence shown here is derived from an EMBL/GenBank/DDBJ whole genome shotgun (WGS) entry which is preliminary data.</text>
</comment>
<dbReference type="Gene3D" id="3.90.79.10">
    <property type="entry name" value="Nucleoside Triphosphate Pyrophosphohydrolase"/>
    <property type="match status" value="1"/>
</dbReference>
<dbReference type="PROSITE" id="PS51462">
    <property type="entry name" value="NUDIX"/>
    <property type="match status" value="1"/>
</dbReference>
<dbReference type="Proteomes" id="UP001209229">
    <property type="component" value="Unassembled WGS sequence"/>
</dbReference>